<dbReference type="Gene3D" id="3.40.50.720">
    <property type="entry name" value="NAD(P)-binding Rossmann-like Domain"/>
    <property type="match status" value="1"/>
</dbReference>
<comment type="caution">
    <text evidence="1">The sequence shown here is derived from an EMBL/GenBank/DDBJ whole genome shotgun (WGS) entry which is preliminary data.</text>
</comment>
<gene>
    <name evidence="1" type="ORF">ABE541_22940</name>
</gene>
<evidence type="ECO:0000313" key="2">
    <source>
        <dbReference type="Proteomes" id="UP001409291"/>
    </source>
</evidence>
<sequence length="151" mass="17333">MLKIFILLIDFIARSVAHISKNIEAIGNIYHVSPKSEDNITVVDFFEILQDELGIELEAVPHKEWLSLWESDEDSPIYPLLSLFAFKVHDDKSIIEIHQNTPNFDISNTLAFLSNSNIQTTKVVKEMLSHYCKYLGVLEMNSYLSNSQETE</sequence>
<organism evidence="1 2">
    <name type="scientific">Sphingobacterium kitahiroshimense</name>
    <dbReference type="NCBI Taxonomy" id="470446"/>
    <lineage>
        <taxon>Bacteria</taxon>
        <taxon>Pseudomonadati</taxon>
        <taxon>Bacteroidota</taxon>
        <taxon>Sphingobacteriia</taxon>
        <taxon>Sphingobacteriales</taxon>
        <taxon>Sphingobacteriaceae</taxon>
        <taxon>Sphingobacterium</taxon>
    </lineage>
</organism>
<proteinExistence type="predicted"/>
<reference evidence="1 2" key="1">
    <citation type="submission" date="2024-04" db="EMBL/GenBank/DDBJ databases">
        <title>WGS of bacteria from Torrens River.</title>
        <authorList>
            <person name="Wyrsch E.R."/>
            <person name="Drigo B."/>
        </authorList>
    </citation>
    <scope>NUCLEOTIDE SEQUENCE [LARGE SCALE GENOMIC DNA]</scope>
    <source>
        <strain evidence="1 2">TWI391</strain>
    </source>
</reference>
<keyword evidence="2" id="KW-1185">Reference proteome</keyword>
<accession>A0ABV0C071</accession>
<name>A0ABV0C071_9SPHI</name>
<protein>
    <submittedName>
        <fullName evidence="1">Uncharacterized protein</fullName>
    </submittedName>
</protein>
<dbReference type="EMBL" id="JBDJNQ010000014">
    <property type="protein sequence ID" value="MEN5380142.1"/>
    <property type="molecule type" value="Genomic_DNA"/>
</dbReference>
<dbReference type="Proteomes" id="UP001409291">
    <property type="component" value="Unassembled WGS sequence"/>
</dbReference>
<evidence type="ECO:0000313" key="1">
    <source>
        <dbReference type="EMBL" id="MEN5380142.1"/>
    </source>
</evidence>
<dbReference type="RefSeq" id="WP_346583018.1">
    <property type="nucleotide sequence ID" value="NZ_JBDJNQ010000014.1"/>
</dbReference>